<dbReference type="GO" id="GO:0015986">
    <property type="term" value="P:proton motive force-driven ATP synthesis"/>
    <property type="evidence" value="ECO:0007669"/>
    <property type="project" value="TreeGrafter"/>
</dbReference>
<evidence type="ECO:0000256" key="4">
    <source>
        <dbReference type="SAM" id="Phobius"/>
    </source>
</evidence>
<feature type="transmembrane region" description="Helical" evidence="4">
    <location>
        <begin position="32"/>
        <end position="51"/>
    </location>
</feature>
<name>A0A067Q9T0_9AGAM</name>
<evidence type="ECO:0000256" key="1">
    <source>
        <dbReference type="ARBA" id="ARBA00004325"/>
    </source>
</evidence>
<dbReference type="PANTHER" id="PTHR28074:SF1">
    <property type="entry name" value="ATP SYNTHASE SUBUNIT K, MITOCHONDRIAL"/>
    <property type="match status" value="1"/>
</dbReference>
<dbReference type="AlphaFoldDB" id="A0A067Q9T0"/>
<protein>
    <submittedName>
        <fullName evidence="5">Uncharacterized protein</fullName>
    </submittedName>
</protein>
<organism evidence="5 6">
    <name type="scientific">Jaapia argillacea MUCL 33604</name>
    <dbReference type="NCBI Taxonomy" id="933084"/>
    <lineage>
        <taxon>Eukaryota</taxon>
        <taxon>Fungi</taxon>
        <taxon>Dikarya</taxon>
        <taxon>Basidiomycota</taxon>
        <taxon>Agaricomycotina</taxon>
        <taxon>Agaricomycetes</taxon>
        <taxon>Agaricomycetidae</taxon>
        <taxon>Jaapiales</taxon>
        <taxon>Jaapiaceae</taxon>
        <taxon>Jaapia</taxon>
    </lineage>
</organism>
<keyword evidence="6" id="KW-1185">Reference proteome</keyword>
<dbReference type="InterPro" id="IPR021278">
    <property type="entry name" value="ATP19"/>
</dbReference>
<dbReference type="EMBL" id="KL197714">
    <property type="protein sequence ID" value="KDQ60272.1"/>
    <property type="molecule type" value="Genomic_DNA"/>
</dbReference>
<proteinExistence type="predicted"/>
<keyword evidence="3 4" id="KW-0472">Membrane</keyword>
<evidence type="ECO:0000256" key="2">
    <source>
        <dbReference type="ARBA" id="ARBA00023128"/>
    </source>
</evidence>
<dbReference type="Proteomes" id="UP000027265">
    <property type="component" value="Unassembled WGS sequence"/>
</dbReference>
<keyword evidence="4" id="KW-0812">Transmembrane</keyword>
<dbReference type="InParanoid" id="A0A067Q9T0"/>
<keyword evidence="2" id="KW-0496">Mitochondrion</keyword>
<gene>
    <name evidence="5" type="ORF">JAAARDRAFT_125594</name>
</gene>
<dbReference type="HOGENOM" id="CLU_1970875_0_0_1"/>
<sequence length="127" mass="14140">MNSWRVYRRFPESTFVPETTKIQQLSTSLRHVLVRSLLLFFSPALLTKFGTSVIFGRAIKPEFLAIGTLLGTTVVAMSSMGGKKEAAGQTIQQVKESVKIDASSKEEEDLFDSIKKFIADAEKDSKH</sequence>
<evidence type="ECO:0000313" key="5">
    <source>
        <dbReference type="EMBL" id="KDQ60272.1"/>
    </source>
</evidence>
<feature type="transmembrane region" description="Helical" evidence="4">
    <location>
        <begin position="63"/>
        <end position="82"/>
    </location>
</feature>
<dbReference type="GO" id="GO:0031966">
    <property type="term" value="C:mitochondrial membrane"/>
    <property type="evidence" value="ECO:0007669"/>
    <property type="project" value="UniProtKB-SubCell"/>
</dbReference>
<dbReference type="Pfam" id="PF11022">
    <property type="entry name" value="ATP19"/>
    <property type="match status" value="1"/>
</dbReference>
<evidence type="ECO:0000313" key="6">
    <source>
        <dbReference type="Proteomes" id="UP000027265"/>
    </source>
</evidence>
<dbReference type="PANTHER" id="PTHR28074">
    <property type="entry name" value="ATP SYNTHASE SUBUNIT K, MITOCHONDRIAL"/>
    <property type="match status" value="1"/>
</dbReference>
<evidence type="ECO:0000256" key="3">
    <source>
        <dbReference type="ARBA" id="ARBA00023136"/>
    </source>
</evidence>
<keyword evidence="4" id="KW-1133">Transmembrane helix</keyword>
<reference evidence="6" key="1">
    <citation type="journal article" date="2014" name="Proc. Natl. Acad. Sci. U.S.A.">
        <title>Extensive sampling of basidiomycete genomes demonstrates inadequacy of the white-rot/brown-rot paradigm for wood decay fungi.</title>
        <authorList>
            <person name="Riley R."/>
            <person name="Salamov A.A."/>
            <person name="Brown D.W."/>
            <person name="Nagy L.G."/>
            <person name="Floudas D."/>
            <person name="Held B.W."/>
            <person name="Levasseur A."/>
            <person name="Lombard V."/>
            <person name="Morin E."/>
            <person name="Otillar R."/>
            <person name="Lindquist E.A."/>
            <person name="Sun H."/>
            <person name="LaButti K.M."/>
            <person name="Schmutz J."/>
            <person name="Jabbour D."/>
            <person name="Luo H."/>
            <person name="Baker S.E."/>
            <person name="Pisabarro A.G."/>
            <person name="Walton J.D."/>
            <person name="Blanchette R.A."/>
            <person name="Henrissat B."/>
            <person name="Martin F."/>
            <person name="Cullen D."/>
            <person name="Hibbett D.S."/>
            <person name="Grigoriev I.V."/>
        </authorList>
    </citation>
    <scope>NUCLEOTIDE SEQUENCE [LARGE SCALE GENOMIC DNA]</scope>
    <source>
        <strain evidence="6">MUCL 33604</strain>
    </source>
</reference>
<accession>A0A067Q9T0</accession>
<comment type="subcellular location">
    <subcellularLocation>
        <location evidence="1">Mitochondrion membrane</location>
    </subcellularLocation>
</comment>
<dbReference type="STRING" id="933084.A0A067Q9T0"/>
<dbReference type="OrthoDB" id="2094445at2759"/>